<dbReference type="InterPro" id="IPR001680">
    <property type="entry name" value="WD40_rpt"/>
</dbReference>
<dbReference type="CDD" id="cd00200">
    <property type="entry name" value="WD40"/>
    <property type="match status" value="1"/>
</dbReference>
<dbReference type="RefSeq" id="XP_018985935.1">
    <property type="nucleotide sequence ID" value="XM_019132606.1"/>
</dbReference>
<keyword evidence="7" id="KW-1185">Reference proteome</keyword>
<dbReference type="GO" id="GO:0030621">
    <property type="term" value="F:U4 snRNA binding"/>
    <property type="evidence" value="ECO:0007669"/>
    <property type="project" value="TreeGrafter"/>
</dbReference>
<feature type="compositionally biased region" description="Acidic residues" evidence="4">
    <location>
        <begin position="59"/>
        <end position="75"/>
    </location>
</feature>
<dbReference type="STRING" id="984486.A0A1E3QUI7"/>
<evidence type="ECO:0000259" key="5">
    <source>
        <dbReference type="SMART" id="SM00500"/>
    </source>
</evidence>
<dbReference type="PANTHER" id="PTHR19846:SF0">
    <property type="entry name" value="PRE-MRNA PROCESSING FACTOR 4"/>
    <property type="match status" value="1"/>
</dbReference>
<dbReference type="Gene3D" id="2.130.10.10">
    <property type="entry name" value="YVTN repeat-like/Quinoprotein amine dehydrogenase"/>
    <property type="match status" value="3"/>
</dbReference>
<evidence type="ECO:0000256" key="1">
    <source>
        <dbReference type="ARBA" id="ARBA00022574"/>
    </source>
</evidence>
<keyword evidence="1 3" id="KW-0853">WD repeat</keyword>
<feature type="repeat" description="WD" evidence="3">
    <location>
        <begin position="223"/>
        <end position="264"/>
    </location>
</feature>
<gene>
    <name evidence="6" type="ORF">BABINDRAFT_7319</name>
</gene>
<dbReference type="GO" id="GO:0046540">
    <property type="term" value="C:U4/U6 x U5 tri-snRNP complex"/>
    <property type="evidence" value="ECO:0007669"/>
    <property type="project" value="EnsemblFungi"/>
</dbReference>
<dbReference type="PROSITE" id="PS50294">
    <property type="entry name" value="WD_REPEATS_REGION"/>
    <property type="match status" value="3"/>
</dbReference>
<dbReference type="GO" id="GO:0000393">
    <property type="term" value="P:spliceosomal conformational changes to generate catalytic conformation"/>
    <property type="evidence" value="ECO:0007669"/>
    <property type="project" value="EnsemblFungi"/>
</dbReference>
<protein>
    <recommendedName>
        <fullName evidence="5">Pre-mRNA processing factor 4 (PRP4)-like domain-containing protein</fullName>
    </recommendedName>
</protein>
<dbReference type="InterPro" id="IPR036322">
    <property type="entry name" value="WD40_repeat_dom_sf"/>
</dbReference>
<dbReference type="GO" id="GO:0034247">
    <property type="term" value="P:snoRNA splicing"/>
    <property type="evidence" value="ECO:0007669"/>
    <property type="project" value="EnsemblFungi"/>
</dbReference>
<dbReference type="OrthoDB" id="540662at2759"/>
<dbReference type="InterPro" id="IPR020472">
    <property type="entry name" value="WD40_PAC1"/>
</dbReference>
<dbReference type="SUPFAM" id="SSF158230">
    <property type="entry name" value="PRP4-like"/>
    <property type="match status" value="1"/>
</dbReference>
<dbReference type="EMBL" id="KV454429">
    <property type="protein sequence ID" value="ODQ80607.1"/>
    <property type="molecule type" value="Genomic_DNA"/>
</dbReference>
<feature type="repeat" description="WD" evidence="3">
    <location>
        <begin position="307"/>
        <end position="342"/>
    </location>
</feature>
<dbReference type="Pfam" id="PF08799">
    <property type="entry name" value="PRP4"/>
    <property type="match status" value="1"/>
</dbReference>
<dbReference type="PRINTS" id="PR00320">
    <property type="entry name" value="GPROTEINBRPT"/>
</dbReference>
<evidence type="ECO:0000256" key="4">
    <source>
        <dbReference type="SAM" id="MobiDB-lite"/>
    </source>
</evidence>
<organism evidence="6 7">
    <name type="scientific">Babjeviella inositovora NRRL Y-12698</name>
    <dbReference type="NCBI Taxonomy" id="984486"/>
    <lineage>
        <taxon>Eukaryota</taxon>
        <taxon>Fungi</taxon>
        <taxon>Dikarya</taxon>
        <taxon>Ascomycota</taxon>
        <taxon>Saccharomycotina</taxon>
        <taxon>Pichiomycetes</taxon>
        <taxon>Serinales incertae sedis</taxon>
        <taxon>Babjeviella</taxon>
    </lineage>
</organism>
<dbReference type="Proteomes" id="UP000094336">
    <property type="component" value="Unassembled WGS sequence"/>
</dbReference>
<dbReference type="GO" id="GO:0017070">
    <property type="term" value="F:U6 snRNA binding"/>
    <property type="evidence" value="ECO:0007669"/>
    <property type="project" value="TreeGrafter"/>
</dbReference>
<evidence type="ECO:0000256" key="2">
    <source>
        <dbReference type="ARBA" id="ARBA00022737"/>
    </source>
</evidence>
<reference evidence="7" key="1">
    <citation type="submission" date="2016-05" db="EMBL/GenBank/DDBJ databases">
        <title>Comparative genomics of biotechnologically important yeasts.</title>
        <authorList>
            <consortium name="DOE Joint Genome Institute"/>
            <person name="Riley R."/>
            <person name="Haridas S."/>
            <person name="Wolfe K.H."/>
            <person name="Lopes M.R."/>
            <person name="Hittinger C.T."/>
            <person name="Goker M."/>
            <person name="Salamov A."/>
            <person name="Wisecaver J."/>
            <person name="Long T.M."/>
            <person name="Aerts A.L."/>
            <person name="Barry K."/>
            <person name="Choi C."/>
            <person name="Clum A."/>
            <person name="Coughlan A.Y."/>
            <person name="Deshpande S."/>
            <person name="Douglass A.P."/>
            <person name="Hanson S.J."/>
            <person name="Klenk H.-P."/>
            <person name="Labutti K."/>
            <person name="Lapidus A."/>
            <person name="Lindquist E."/>
            <person name="Lipzen A."/>
            <person name="Meier-Kolthoff J.P."/>
            <person name="Ohm R.A."/>
            <person name="Otillar R.P."/>
            <person name="Pangilinan J."/>
            <person name="Peng Y."/>
            <person name="Rokas A."/>
            <person name="Rosa C.A."/>
            <person name="Scheuner C."/>
            <person name="Sibirny A.A."/>
            <person name="Slot J.C."/>
            <person name="Stielow J.B."/>
            <person name="Sun H."/>
            <person name="Kurtzman C.P."/>
            <person name="Blackwell M."/>
            <person name="Grigoriev I.V."/>
            <person name="Jeffries T.W."/>
        </authorList>
    </citation>
    <scope>NUCLEOTIDE SEQUENCE [LARGE SCALE GENOMIC DNA]</scope>
    <source>
        <strain evidence="7">NRRL Y-12698</strain>
    </source>
</reference>
<dbReference type="SMART" id="SM00320">
    <property type="entry name" value="WD40"/>
    <property type="match status" value="7"/>
</dbReference>
<feature type="domain" description="Pre-mRNA processing factor 4 (PRP4)-like" evidence="5">
    <location>
        <begin position="18"/>
        <end position="73"/>
    </location>
</feature>
<dbReference type="PANTHER" id="PTHR19846">
    <property type="entry name" value="WD40 REPEAT PROTEIN"/>
    <property type="match status" value="1"/>
</dbReference>
<dbReference type="PROSITE" id="PS50082">
    <property type="entry name" value="WD_REPEATS_2"/>
    <property type="match status" value="4"/>
</dbReference>
<feature type="repeat" description="WD" evidence="3">
    <location>
        <begin position="183"/>
        <end position="222"/>
    </location>
</feature>
<dbReference type="Gene3D" id="4.10.280.110">
    <property type="entry name" value="Pre-mRNA processing factor 4 domain"/>
    <property type="match status" value="1"/>
</dbReference>
<dbReference type="InterPro" id="IPR014906">
    <property type="entry name" value="PRP4-like"/>
</dbReference>
<dbReference type="InterPro" id="IPR015943">
    <property type="entry name" value="WD40/YVTN_repeat-like_dom_sf"/>
</dbReference>
<dbReference type="PROSITE" id="PS00678">
    <property type="entry name" value="WD_REPEATS_1"/>
    <property type="match status" value="2"/>
</dbReference>
<feature type="repeat" description="WD" evidence="3">
    <location>
        <begin position="265"/>
        <end position="306"/>
    </location>
</feature>
<dbReference type="InterPro" id="IPR036285">
    <property type="entry name" value="PRP4-like_sf"/>
</dbReference>
<accession>A0A1E3QUI7</accession>
<sequence length="471" mass="52487">MNPNSIPASLIDYKDIPTTDDQVRLKLRSLGEPVTYFGELNVNRRQRLIAHLGASDGTADVDMEESDPSDEEDGEFYTPGPEELLDIRYDILKYALVKAKSAQALKIHELGVSALKHLQNRRLIGDKIAKFMLYGSQTLESTQRATSVVRFSRGNGARYIASGSWDGSVCIVNTANLAVKKSFKAHEEKVGDVVWLGNQFFTSGNDNLVKLWAVNTDETVATLTGHTSRVVRMDVHPSQRLLASASHDSTWRLWDITRQKELYLQEGHTKALSNVKFNDTGSLLASAGQDALPRIWDMRSGKNIMIMSGHIKPIHGLAWRPYQSHELATGGDDGMIKVWDLRYFRKGRGNVVMDGSKLAIPAHSKLISDLKYFERGDMYPELKNRIPVDKTLDGESQKGDIELETSGTYLVSSGYDGDVNVYTADNYTKVKTLKGHLDNKVMSCDVSDNGQWIVSSAWDKSVKLWGGDNEV</sequence>
<name>A0A1E3QUI7_9ASCO</name>
<dbReference type="SMART" id="SM00500">
    <property type="entry name" value="SFM"/>
    <property type="match status" value="1"/>
</dbReference>
<evidence type="ECO:0000313" key="7">
    <source>
        <dbReference type="Proteomes" id="UP000094336"/>
    </source>
</evidence>
<keyword evidence="2" id="KW-0677">Repeat</keyword>
<evidence type="ECO:0000256" key="3">
    <source>
        <dbReference type="PROSITE-ProRule" id="PRU00221"/>
    </source>
</evidence>
<dbReference type="GeneID" id="30150459"/>
<dbReference type="InterPro" id="IPR019775">
    <property type="entry name" value="WD40_repeat_CS"/>
</dbReference>
<feature type="region of interest" description="Disordered" evidence="4">
    <location>
        <begin position="58"/>
        <end position="77"/>
    </location>
</feature>
<dbReference type="AlphaFoldDB" id="A0A1E3QUI7"/>
<dbReference type="Pfam" id="PF00400">
    <property type="entry name" value="WD40"/>
    <property type="match status" value="5"/>
</dbReference>
<evidence type="ECO:0000313" key="6">
    <source>
        <dbReference type="EMBL" id="ODQ80607.1"/>
    </source>
</evidence>
<proteinExistence type="predicted"/>
<dbReference type="SUPFAM" id="SSF50978">
    <property type="entry name" value="WD40 repeat-like"/>
    <property type="match status" value="1"/>
</dbReference>